<evidence type="ECO:0000256" key="2">
    <source>
        <dbReference type="ARBA" id="ARBA00022490"/>
    </source>
</evidence>
<dbReference type="InterPro" id="IPR000157">
    <property type="entry name" value="TIR_dom"/>
</dbReference>
<sequence length="839" mass="94823">MTPQNNPNNQARWVGSSFEHVNALFSPVQTIVDNNGASKTTADTENNLKKLEDKSEIHKLKPDKIANELDQLQTDLKLLADAFARSKHLGKTEADKSLSAFFSKLRYNAEHFDALTVPDSNTVEDQTAYSAYKAMPHYTAVLSAASLLLKHETKDNPSLHPEEIYSIAKAKEQIYKLRSELAEKKEENVRLLNSIKEMNLDSSVLLPTSKSSLSTSYFPLAISDLVTRLQNTYSSNTFGIQSPQETVLDDPSAYLHACSGWMLSQQTYDFFISYRVATDAKIAMELYFRLQTQRICDEHGNFRNIRVYWDKECLENGQNWHDGFIEGLKNSRCILMLVSKGAIERMSTSDTQTDNVLLEWETAILAGQAKICIPQPIFIDDPKNKITGYDFLRSFLDSEKCPKFRPNTIGAHRQSAYTTLTALINLQGIHLKMEEVSWAIPACMTAVTNYDSIKAAAVAKQCHTESSFFNYFPKIEIDCLDYEIEFLSSNDLKELFGSEEEQKEGILKYNKQLENLKLIFRGLTQNYSFFSKLDLKNCRMNEGTIWIQFAAALKENTHLKVLNLSGNDIRDAPQLLHVIQNHKSLDFVRIGAEFDPLPFLQNKSSPKVTFDTVDSLGLDLFVEVCEIGKAKLNEIHIDEFKVDPNDDEKKFEDAVLKLGNYLSTLPALFEISLPDVLIDVATNCLNTSNSIITVHLGKLNPGKKKSVERHVYKTKQVFQGFELFCSALTIRSDSKTPYVLETIDLTNLSLTDEDMLIFGEAMKKTAVKNLILRNNGITSAGISQVLNSFSRKDLLKRIDFSSNLIGPFSFEAFLDFLKAATGLQELRLSGEIFFFCFAF</sequence>
<dbReference type="InterPro" id="IPR035897">
    <property type="entry name" value="Toll_tir_struct_dom_sf"/>
</dbReference>
<feature type="coiled-coil region" evidence="4">
    <location>
        <begin position="167"/>
        <end position="201"/>
    </location>
</feature>
<evidence type="ECO:0000256" key="1">
    <source>
        <dbReference type="ARBA" id="ARBA00004245"/>
    </source>
</evidence>
<dbReference type="InterPro" id="IPR001611">
    <property type="entry name" value="Leu-rich_rpt"/>
</dbReference>
<name>A0AAD5T745_9FUNG</name>
<keyword evidence="3" id="KW-0206">Cytoskeleton</keyword>
<dbReference type="GO" id="GO:0007165">
    <property type="term" value="P:signal transduction"/>
    <property type="evidence" value="ECO:0007669"/>
    <property type="project" value="InterPro"/>
</dbReference>
<dbReference type="PROSITE" id="PS50104">
    <property type="entry name" value="TIR"/>
    <property type="match status" value="1"/>
</dbReference>
<proteinExistence type="predicted"/>
<feature type="coiled-coil region" evidence="4">
    <location>
        <begin position="34"/>
        <end position="61"/>
    </location>
</feature>
<evidence type="ECO:0000313" key="7">
    <source>
        <dbReference type="Proteomes" id="UP001211907"/>
    </source>
</evidence>
<dbReference type="InterPro" id="IPR032675">
    <property type="entry name" value="LRR_dom_sf"/>
</dbReference>
<dbReference type="Gene3D" id="3.80.10.10">
    <property type="entry name" value="Ribonuclease Inhibitor"/>
    <property type="match status" value="2"/>
</dbReference>
<dbReference type="EMBL" id="JADGJH010000232">
    <property type="protein sequence ID" value="KAJ3132933.1"/>
    <property type="molecule type" value="Genomic_DNA"/>
</dbReference>
<dbReference type="SMART" id="SM00368">
    <property type="entry name" value="LRR_RI"/>
    <property type="match status" value="4"/>
</dbReference>
<dbReference type="InterPro" id="IPR052410">
    <property type="entry name" value="DRC5"/>
</dbReference>
<keyword evidence="4" id="KW-0175">Coiled coil</keyword>
<comment type="caution">
    <text evidence="6">The sequence shown here is derived from an EMBL/GenBank/DDBJ whole genome shotgun (WGS) entry which is preliminary data.</text>
</comment>
<dbReference type="Gene3D" id="3.40.50.10140">
    <property type="entry name" value="Toll/interleukin-1 receptor homology (TIR) domain"/>
    <property type="match status" value="1"/>
</dbReference>
<feature type="domain" description="TIR" evidence="5">
    <location>
        <begin position="266"/>
        <end position="412"/>
    </location>
</feature>
<gene>
    <name evidence="6" type="ORF">HK100_004814</name>
</gene>
<dbReference type="Proteomes" id="UP001211907">
    <property type="component" value="Unassembled WGS sequence"/>
</dbReference>
<dbReference type="PROSITE" id="PS51450">
    <property type="entry name" value="LRR"/>
    <property type="match status" value="1"/>
</dbReference>
<organism evidence="6 7">
    <name type="scientific">Physocladia obscura</name>
    <dbReference type="NCBI Taxonomy" id="109957"/>
    <lineage>
        <taxon>Eukaryota</taxon>
        <taxon>Fungi</taxon>
        <taxon>Fungi incertae sedis</taxon>
        <taxon>Chytridiomycota</taxon>
        <taxon>Chytridiomycota incertae sedis</taxon>
        <taxon>Chytridiomycetes</taxon>
        <taxon>Chytridiales</taxon>
        <taxon>Chytriomycetaceae</taxon>
        <taxon>Physocladia</taxon>
    </lineage>
</organism>
<protein>
    <recommendedName>
        <fullName evidence="5">TIR domain-containing protein</fullName>
    </recommendedName>
</protein>
<keyword evidence="7" id="KW-1185">Reference proteome</keyword>
<evidence type="ECO:0000256" key="4">
    <source>
        <dbReference type="SAM" id="Coils"/>
    </source>
</evidence>
<keyword evidence="2" id="KW-0963">Cytoplasm</keyword>
<comment type="subcellular location">
    <subcellularLocation>
        <location evidence="1">Cytoplasm</location>
        <location evidence="1">Cytoskeleton</location>
    </subcellularLocation>
</comment>
<evidence type="ECO:0000256" key="3">
    <source>
        <dbReference type="ARBA" id="ARBA00023212"/>
    </source>
</evidence>
<dbReference type="GO" id="GO:0005856">
    <property type="term" value="C:cytoskeleton"/>
    <property type="evidence" value="ECO:0007669"/>
    <property type="project" value="UniProtKB-SubCell"/>
</dbReference>
<dbReference type="SUPFAM" id="SSF52200">
    <property type="entry name" value="Toll/Interleukin receptor TIR domain"/>
    <property type="match status" value="1"/>
</dbReference>
<dbReference type="AlphaFoldDB" id="A0AAD5T745"/>
<evidence type="ECO:0000259" key="5">
    <source>
        <dbReference type="PROSITE" id="PS50104"/>
    </source>
</evidence>
<dbReference type="PANTHER" id="PTHR24107">
    <property type="entry name" value="YNEIN REGULATORY COMPLEX SUBUNIT 5"/>
    <property type="match status" value="1"/>
</dbReference>
<dbReference type="SUPFAM" id="SSF52047">
    <property type="entry name" value="RNI-like"/>
    <property type="match status" value="1"/>
</dbReference>
<reference evidence="6" key="1">
    <citation type="submission" date="2020-05" db="EMBL/GenBank/DDBJ databases">
        <title>Phylogenomic resolution of chytrid fungi.</title>
        <authorList>
            <person name="Stajich J.E."/>
            <person name="Amses K."/>
            <person name="Simmons R."/>
            <person name="Seto K."/>
            <person name="Myers J."/>
            <person name="Bonds A."/>
            <person name="Quandt C.A."/>
            <person name="Barry K."/>
            <person name="Liu P."/>
            <person name="Grigoriev I."/>
            <person name="Longcore J.E."/>
            <person name="James T.Y."/>
        </authorList>
    </citation>
    <scope>NUCLEOTIDE SEQUENCE</scope>
    <source>
        <strain evidence="6">JEL0513</strain>
    </source>
</reference>
<evidence type="ECO:0000313" key="6">
    <source>
        <dbReference type="EMBL" id="KAJ3132933.1"/>
    </source>
</evidence>
<accession>A0AAD5T745</accession>